<dbReference type="STRING" id="13706.A0A1X2HM32"/>
<dbReference type="Pfam" id="PF01159">
    <property type="entry name" value="Ribosomal_L6e"/>
    <property type="match status" value="1"/>
</dbReference>
<dbReference type="InterPro" id="IPR014722">
    <property type="entry name" value="Rib_uL2_dom2"/>
</dbReference>
<comment type="caution">
    <text evidence="6">The sequence shown here is derived from an EMBL/GenBank/DDBJ whole genome shotgun (WGS) entry which is preliminary data.</text>
</comment>
<protein>
    <recommendedName>
        <fullName evidence="4">60S ribosomal protein L6</fullName>
    </recommendedName>
</protein>
<dbReference type="InParanoid" id="A0A1X2HM32"/>
<dbReference type="EMBL" id="MCGN01000002">
    <property type="protein sequence ID" value="ORZ00342.1"/>
    <property type="molecule type" value="Genomic_DNA"/>
</dbReference>
<proteinExistence type="inferred from homology"/>
<keyword evidence="2 4" id="KW-0689">Ribosomal protein</keyword>
<organism evidence="6 7">
    <name type="scientific">Syncephalastrum racemosum</name>
    <name type="common">Filamentous fungus</name>
    <dbReference type="NCBI Taxonomy" id="13706"/>
    <lineage>
        <taxon>Eukaryota</taxon>
        <taxon>Fungi</taxon>
        <taxon>Fungi incertae sedis</taxon>
        <taxon>Mucoromycota</taxon>
        <taxon>Mucoromycotina</taxon>
        <taxon>Mucoromycetes</taxon>
        <taxon>Mucorales</taxon>
        <taxon>Syncephalastraceae</taxon>
        <taxon>Syncephalastrum</taxon>
    </lineage>
</organism>
<dbReference type="InterPro" id="IPR041997">
    <property type="entry name" value="Ribosomal_eL6_KOW"/>
</dbReference>
<dbReference type="FunCoup" id="A0A1X2HM32">
    <property type="interactions" value="606"/>
</dbReference>
<evidence type="ECO:0000256" key="4">
    <source>
        <dbReference type="RuleBase" id="RU000662"/>
    </source>
</evidence>
<dbReference type="InterPro" id="IPR049633">
    <property type="entry name" value="Ribosomal_eL6_CS"/>
</dbReference>
<dbReference type="AlphaFoldDB" id="A0A1X2HM32"/>
<dbReference type="InterPro" id="IPR000915">
    <property type="entry name" value="60S_ribosomal_eL6"/>
</dbReference>
<name>A0A1X2HM32_SYNRA</name>
<evidence type="ECO:0000256" key="2">
    <source>
        <dbReference type="ARBA" id="ARBA00022980"/>
    </source>
</evidence>
<dbReference type="SUPFAM" id="SSF50104">
    <property type="entry name" value="Translation proteins SH3-like domain"/>
    <property type="match status" value="1"/>
</dbReference>
<dbReference type="OrthoDB" id="2436667at2759"/>
<evidence type="ECO:0000256" key="3">
    <source>
        <dbReference type="ARBA" id="ARBA00023274"/>
    </source>
</evidence>
<dbReference type="GO" id="GO:0003723">
    <property type="term" value="F:RNA binding"/>
    <property type="evidence" value="ECO:0007669"/>
    <property type="project" value="TreeGrafter"/>
</dbReference>
<sequence length="190" mass="20951">MAPAQDKTVTTKGGKRTIPAQKAPRYYPAEDVKQPKVNRRTNKKTALRSSITPGTVLILLAGRFRGKRVVFLKQLDSGLLLVSGPFKVNGVPIRRVNQSYVIATSVKVDLANVKVPDVNDSFFAKDKKAAKEKFLEQKSEKKSLPENLVSVQKALDKELVASVSKDKLVLAYLKAPFGLSKGDFPHAMKF</sequence>
<dbReference type="PANTHER" id="PTHR10715">
    <property type="entry name" value="60S RIBOSOMAL PROTEIN L6"/>
    <property type="match status" value="1"/>
</dbReference>
<dbReference type="CDD" id="cd13156">
    <property type="entry name" value="KOW_RPL6"/>
    <property type="match status" value="1"/>
</dbReference>
<dbReference type="FunFam" id="2.30.30.30:FF:000014">
    <property type="entry name" value="60S ribosomal protein L6"/>
    <property type="match status" value="1"/>
</dbReference>
<dbReference type="PROSITE" id="PS01170">
    <property type="entry name" value="RIBOSOMAL_L6E"/>
    <property type="match status" value="1"/>
</dbReference>
<dbReference type="GO" id="GO:0002181">
    <property type="term" value="P:cytoplasmic translation"/>
    <property type="evidence" value="ECO:0007669"/>
    <property type="project" value="TreeGrafter"/>
</dbReference>
<evidence type="ECO:0000256" key="1">
    <source>
        <dbReference type="ARBA" id="ARBA00010592"/>
    </source>
</evidence>
<comment type="similarity">
    <text evidence="1 4">Belongs to the eukaryotic ribosomal protein eL6 family.</text>
</comment>
<reference evidence="6 7" key="1">
    <citation type="submission" date="2016-07" db="EMBL/GenBank/DDBJ databases">
        <title>Pervasive Adenine N6-methylation of Active Genes in Fungi.</title>
        <authorList>
            <consortium name="DOE Joint Genome Institute"/>
            <person name="Mondo S.J."/>
            <person name="Dannebaum R.O."/>
            <person name="Kuo R.C."/>
            <person name="Labutti K."/>
            <person name="Haridas S."/>
            <person name="Kuo A."/>
            <person name="Salamov A."/>
            <person name="Ahrendt S.R."/>
            <person name="Lipzen A."/>
            <person name="Sullivan W."/>
            <person name="Andreopoulos W.B."/>
            <person name="Clum A."/>
            <person name="Lindquist E."/>
            <person name="Daum C."/>
            <person name="Ramamoorthy G.K."/>
            <person name="Gryganskyi A."/>
            <person name="Culley D."/>
            <person name="Magnuson J.K."/>
            <person name="James T.Y."/>
            <person name="O'Malley M.A."/>
            <person name="Stajich J.E."/>
            <person name="Spatafora J.W."/>
            <person name="Visel A."/>
            <person name="Grigoriev I.V."/>
        </authorList>
    </citation>
    <scope>NUCLEOTIDE SEQUENCE [LARGE SCALE GENOMIC DNA]</scope>
    <source>
        <strain evidence="6 7">NRRL 2496</strain>
    </source>
</reference>
<dbReference type="GO" id="GO:0022625">
    <property type="term" value="C:cytosolic large ribosomal subunit"/>
    <property type="evidence" value="ECO:0007669"/>
    <property type="project" value="TreeGrafter"/>
</dbReference>
<evidence type="ECO:0000313" key="7">
    <source>
        <dbReference type="Proteomes" id="UP000242180"/>
    </source>
</evidence>
<dbReference type="Gene3D" id="2.30.30.30">
    <property type="match status" value="1"/>
</dbReference>
<dbReference type="GO" id="GO:0000027">
    <property type="term" value="P:ribosomal large subunit assembly"/>
    <property type="evidence" value="ECO:0007669"/>
    <property type="project" value="TreeGrafter"/>
</dbReference>
<dbReference type="PANTHER" id="PTHR10715:SF0">
    <property type="entry name" value="LARGE RIBOSOMAL SUBUNIT PROTEIN EL6"/>
    <property type="match status" value="1"/>
</dbReference>
<evidence type="ECO:0000256" key="5">
    <source>
        <dbReference type="SAM" id="MobiDB-lite"/>
    </source>
</evidence>
<evidence type="ECO:0000313" key="6">
    <source>
        <dbReference type="EMBL" id="ORZ00342.1"/>
    </source>
</evidence>
<dbReference type="GO" id="GO:0003735">
    <property type="term" value="F:structural constituent of ribosome"/>
    <property type="evidence" value="ECO:0007669"/>
    <property type="project" value="InterPro"/>
</dbReference>
<keyword evidence="7" id="KW-1185">Reference proteome</keyword>
<accession>A0A1X2HM32</accession>
<dbReference type="InterPro" id="IPR008991">
    <property type="entry name" value="Translation_prot_SH3-like_sf"/>
</dbReference>
<dbReference type="OMA" id="FPCHEKK"/>
<gene>
    <name evidence="6" type="ORF">BCR43DRAFT_555712</name>
</gene>
<dbReference type="Proteomes" id="UP000242180">
    <property type="component" value="Unassembled WGS sequence"/>
</dbReference>
<feature type="region of interest" description="Disordered" evidence="5">
    <location>
        <begin position="1"/>
        <end position="43"/>
    </location>
</feature>
<keyword evidence="3 4" id="KW-0687">Ribonucleoprotein</keyword>